<dbReference type="Proteomes" id="UP000006729">
    <property type="component" value="Chromosome 1"/>
</dbReference>
<protein>
    <submittedName>
        <fullName evidence="1">Uncharacterized protein</fullName>
    </submittedName>
</protein>
<evidence type="ECO:0000313" key="2">
    <source>
        <dbReference type="Proteomes" id="UP000006729"/>
    </source>
</evidence>
<accession>A0ACC0TJS2</accession>
<name>A0ACC0TJS2_POPTR</name>
<comment type="caution">
    <text evidence="1">The sequence shown here is derived from an EMBL/GenBank/DDBJ whole genome shotgun (WGS) entry which is preliminary data.</text>
</comment>
<organism evidence="1 2">
    <name type="scientific">Populus trichocarpa</name>
    <name type="common">Western balsam poplar</name>
    <name type="synonym">Populus balsamifera subsp. trichocarpa</name>
    <dbReference type="NCBI Taxonomy" id="3694"/>
    <lineage>
        <taxon>Eukaryota</taxon>
        <taxon>Viridiplantae</taxon>
        <taxon>Streptophyta</taxon>
        <taxon>Embryophyta</taxon>
        <taxon>Tracheophyta</taxon>
        <taxon>Spermatophyta</taxon>
        <taxon>Magnoliopsida</taxon>
        <taxon>eudicotyledons</taxon>
        <taxon>Gunneridae</taxon>
        <taxon>Pentapetalae</taxon>
        <taxon>rosids</taxon>
        <taxon>fabids</taxon>
        <taxon>Malpighiales</taxon>
        <taxon>Salicaceae</taxon>
        <taxon>Saliceae</taxon>
        <taxon>Populus</taxon>
    </lineage>
</organism>
<keyword evidence="2" id="KW-1185">Reference proteome</keyword>
<dbReference type="EMBL" id="CM009290">
    <property type="protein sequence ID" value="KAI9401879.1"/>
    <property type="molecule type" value="Genomic_DNA"/>
</dbReference>
<gene>
    <name evidence="1" type="ORF">POPTR_001G182801v4</name>
</gene>
<proteinExistence type="predicted"/>
<evidence type="ECO:0000313" key="1">
    <source>
        <dbReference type="EMBL" id="KAI9401879.1"/>
    </source>
</evidence>
<sequence>MYQDLETIRQTGLILLSLECVIHTYWRESLSLSLLAISWMSENMRLNLIPLVCHGNWFSTGNQPLEVGAKSFEMMANRSWCEKLKKHIDFSGCNSTFARHSRNLA</sequence>
<reference evidence="1 2" key="1">
    <citation type="journal article" date="2006" name="Science">
        <title>The genome of black cottonwood, Populus trichocarpa (Torr. &amp; Gray).</title>
        <authorList>
            <person name="Tuskan G.A."/>
            <person name="Difazio S."/>
            <person name="Jansson S."/>
            <person name="Bohlmann J."/>
            <person name="Grigoriev I."/>
            <person name="Hellsten U."/>
            <person name="Putnam N."/>
            <person name="Ralph S."/>
            <person name="Rombauts S."/>
            <person name="Salamov A."/>
            <person name="Schein J."/>
            <person name="Sterck L."/>
            <person name="Aerts A."/>
            <person name="Bhalerao R.R."/>
            <person name="Bhalerao R.P."/>
            <person name="Blaudez D."/>
            <person name="Boerjan W."/>
            <person name="Brun A."/>
            <person name="Brunner A."/>
            <person name="Busov V."/>
            <person name="Campbell M."/>
            <person name="Carlson J."/>
            <person name="Chalot M."/>
            <person name="Chapman J."/>
            <person name="Chen G.L."/>
            <person name="Cooper D."/>
            <person name="Coutinho P.M."/>
            <person name="Couturier J."/>
            <person name="Covert S."/>
            <person name="Cronk Q."/>
            <person name="Cunningham R."/>
            <person name="Davis J."/>
            <person name="Degroeve S."/>
            <person name="Dejardin A."/>
            <person name="Depamphilis C."/>
            <person name="Detter J."/>
            <person name="Dirks B."/>
            <person name="Dubchak I."/>
            <person name="Duplessis S."/>
            <person name="Ehlting J."/>
            <person name="Ellis B."/>
            <person name="Gendler K."/>
            <person name="Goodstein D."/>
            <person name="Gribskov M."/>
            <person name="Grimwood J."/>
            <person name="Groover A."/>
            <person name="Gunter L."/>
            <person name="Hamberger B."/>
            <person name="Heinze B."/>
            <person name="Helariutta Y."/>
            <person name="Henrissat B."/>
            <person name="Holligan D."/>
            <person name="Holt R."/>
            <person name="Huang W."/>
            <person name="Islam-Faridi N."/>
            <person name="Jones S."/>
            <person name="Jones-Rhoades M."/>
            <person name="Jorgensen R."/>
            <person name="Joshi C."/>
            <person name="Kangasjarvi J."/>
            <person name="Karlsson J."/>
            <person name="Kelleher C."/>
            <person name="Kirkpatrick R."/>
            <person name="Kirst M."/>
            <person name="Kohler A."/>
            <person name="Kalluri U."/>
            <person name="Larimer F."/>
            <person name="Leebens-Mack J."/>
            <person name="Leple J.C."/>
            <person name="Locascio P."/>
            <person name="Lou Y."/>
            <person name="Lucas S."/>
            <person name="Martin F."/>
            <person name="Montanini B."/>
            <person name="Napoli C."/>
            <person name="Nelson D.R."/>
            <person name="Nelson C."/>
            <person name="Nieminen K."/>
            <person name="Nilsson O."/>
            <person name="Pereda V."/>
            <person name="Peter G."/>
            <person name="Philippe R."/>
            <person name="Pilate G."/>
            <person name="Poliakov A."/>
            <person name="Razumovskaya J."/>
            <person name="Richardson P."/>
            <person name="Rinaldi C."/>
            <person name="Ritland K."/>
            <person name="Rouze P."/>
            <person name="Ryaboy D."/>
            <person name="Schmutz J."/>
            <person name="Schrader J."/>
            <person name="Segerman B."/>
            <person name="Shin H."/>
            <person name="Siddiqui A."/>
            <person name="Sterky F."/>
            <person name="Terry A."/>
            <person name="Tsai C.J."/>
            <person name="Uberbacher E."/>
            <person name="Unneberg P."/>
            <person name="Vahala J."/>
            <person name="Wall K."/>
            <person name="Wessler S."/>
            <person name="Yang G."/>
            <person name="Yin T."/>
            <person name="Douglas C."/>
            <person name="Marra M."/>
            <person name="Sandberg G."/>
            <person name="Van de Peer Y."/>
            <person name="Rokhsar D."/>
        </authorList>
    </citation>
    <scope>NUCLEOTIDE SEQUENCE [LARGE SCALE GENOMIC DNA]</scope>
    <source>
        <strain evidence="2">cv. Nisqually</strain>
    </source>
</reference>